<proteinExistence type="predicted"/>
<sequence length="110" mass="12360">MDSGKAFFQTPVINSDNLRRRVASSNSFGCMRENVPIYIGTAVRGQEVIEYAPSTFSTHKFALRMTLLLTIMEVKTVKILKLTPEESLMEHCRREAFGVAPRPDSVTHVS</sequence>
<dbReference type="AlphaFoldDB" id="A0AA87BBC1"/>
<evidence type="ECO:0000313" key="2">
    <source>
        <dbReference type="Proteomes" id="UP001189624"/>
    </source>
</evidence>
<dbReference type="EMBL" id="OY731408">
    <property type="protein sequence ID" value="CAJ1979354.1"/>
    <property type="molecule type" value="Genomic_DNA"/>
</dbReference>
<evidence type="ECO:0000313" key="1">
    <source>
        <dbReference type="EMBL" id="CAJ1979354.1"/>
    </source>
</evidence>
<keyword evidence="2" id="KW-1185">Reference proteome</keyword>
<accession>A0AA87BBC1</accession>
<name>A0AA87BBC1_9FABA</name>
<reference evidence="1" key="1">
    <citation type="submission" date="2023-10" db="EMBL/GenBank/DDBJ databases">
        <authorList>
            <person name="Domelevo Entfellner J.-B."/>
        </authorList>
    </citation>
    <scope>NUCLEOTIDE SEQUENCE</scope>
</reference>
<gene>
    <name evidence="1" type="ORF">AYBTSS11_LOCUS31569</name>
</gene>
<protein>
    <submittedName>
        <fullName evidence="1">Uncharacterized protein</fullName>
    </submittedName>
</protein>
<dbReference type="Gramene" id="rna-AYBTSS11_LOCUS31569">
    <property type="protein sequence ID" value="CAJ1979354.1"/>
    <property type="gene ID" value="gene-AYBTSS11_LOCUS31569"/>
</dbReference>
<dbReference type="Proteomes" id="UP001189624">
    <property type="component" value="Chromosome 11"/>
</dbReference>
<organism evidence="1 2">
    <name type="scientific">Sphenostylis stenocarpa</name>
    <dbReference type="NCBI Taxonomy" id="92480"/>
    <lineage>
        <taxon>Eukaryota</taxon>
        <taxon>Viridiplantae</taxon>
        <taxon>Streptophyta</taxon>
        <taxon>Embryophyta</taxon>
        <taxon>Tracheophyta</taxon>
        <taxon>Spermatophyta</taxon>
        <taxon>Magnoliopsida</taxon>
        <taxon>eudicotyledons</taxon>
        <taxon>Gunneridae</taxon>
        <taxon>Pentapetalae</taxon>
        <taxon>rosids</taxon>
        <taxon>fabids</taxon>
        <taxon>Fabales</taxon>
        <taxon>Fabaceae</taxon>
        <taxon>Papilionoideae</taxon>
        <taxon>50 kb inversion clade</taxon>
        <taxon>NPAAA clade</taxon>
        <taxon>indigoferoid/millettioid clade</taxon>
        <taxon>Phaseoleae</taxon>
        <taxon>Sphenostylis</taxon>
    </lineage>
</organism>